<dbReference type="EnsemblPlants" id="QL93p0194_0003:mrna">
    <property type="protein sequence ID" value="QL93p0194_0003:mrna"/>
    <property type="gene ID" value="QL93p0194_0003"/>
</dbReference>
<sequence length="171" mass="19949">MKEVNLNIPATSTEDWRDKFPLTTVTHLSSHASDHAPIILQTRTDRKFQNRRNYGFKFEESWLLWNDCEEVVKDAWEKSSNGGSALAITKKKIETCGAELRTWGASKTHPDSEEIKRLQKRVEELNSADCTVENRAEFLEVSKCLDNLLRQQEIYWHQRSRIPWLKHGGYC</sequence>
<proteinExistence type="predicted"/>
<evidence type="ECO:0008006" key="3">
    <source>
        <dbReference type="Google" id="ProtNLM"/>
    </source>
</evidence>
<evidence type="ECO:0000313" key="1">
    <source>
        <dbReference type="EnsemblPlants" id="QL93p0194_0003:mrna"/>
    </source>
</evidence>
<reference evidence="1" key="1">
    <citation type="submission" date="2021-01" db="UniProtKB">
        <authorList>
            <consortium name="EnsemblPlants"/>
        </authorList>
    </citation>
    <scope>IDENTIFICATION</scope>
</reference>
<organism evidence="1 2">
    <name type="scientific">Quercus lobata</name>
    <name type="common">Valley oak</name>
    <dbReference type="NCBI Taxonomy" id="97700"/>
    <lineage>
        <taxon>Eukaryota</taxon>
        <taxon>Viridiplantae</taxon>
        <taxon>Streptophyta</taxon>
        <taxon>Embryophyta</taxon>
        <taxon>Tracheophyta</taxon>
        <taxon>Spermatophyta</taxon>
        <taxon>Magnoliopsida</taxon>
        <taxon>eudicotyledons</taxon>
        <taxon>Gunneridae</taxon>
        <taxon>Pentapetalae</taxon>
        <taxon>rosids</taxon>
        <taxon>fabids</taxon>
        <taxon>Fagales</taxon>
        <taxon>Fagaceae</taxon>
        <taxon>Quercus</taxon>
    </lineage>
</organism>
<keyword evidence="2" id="KW-1185">Reference proteome</keyword>
<accession>A0A7N2N6F9</accession>
<dbReference type="OMA" id="NASWIEC"/>
<dbReference type="PANTHER" id="PTHR33710:SF77">
    <property type="entry name" value="DNASE I-LIKE SUPERFAMILY PROTEIN"/>
    <property type="match status" value="1"/>
</dbReference>
<evidence type="ECO:0000313" key="2">
    <source>
        <dbReference type="Proteomes" id="UP000594261"/>
    </source>
</evidence>
<dbReference type="InParanoid" id="A0A7N2N6F9"/>
<dbReference type="PANTHER" id="PTHR33710">
    <property type="entry name" value="BNAC02G09200D PROTEIN"/>
    <property type="match status" value="1"/>
</dbReference>
<dbReference type="Gramene" id="QL93p0194_0003:mrna">
    <property type="protein sequence ID" value="QL93p0194_0003:mrna"/>
    <property type="gene ID" value="QL93p0194_0003"/>
</dbReference>
<name>A0A7N2N6F9_QUELO</name>
<protein>
    <recommendedName>
        <fullName evidence="3">Endonuclease/exonuclease/phosphatase</fullName>
    </recommendedName>
</protein>
<dbReference type="AlphaFoldDB" id="A0A7N2N6F9"/>
<dbReference type="Proteomes" id="UP000594261">
    <property type="component" value="Unassembled WGS sequence"/>
</dbReference>